<dbReference type="FunFam" id="3.40.50.300:FF:000127">
    <property type="entry name" value="Ribose import ATP-binding protein RbsA"/>
    <property type="match status" value="1"/>
</dbReference>
<keyword evidence="12" id="KW-1185">Reference proteome</keyword>
<evidence type="ECO:0000313" key="12">
    <source>
        <dbReference type="Proteomes" id="UP000316598"/>
    </source>
</evidence>
<evidence type="ECO:0000313" key="11">
    <source>
        <dbReference type="EMBL" id="TWT49397.1"/>
    </source>
</evidence>
<evidence type="ECO:0000256" key="6">
    <source>
        <dbReference type="ARBA" id="ARBA00022741"/>
    </source>
</evidence>
<dbReference type="GO" id="GO:0005886">
    <property type="term" value="C:plasma membrane"/>
    <property type="evidence" value="ECO:0007669"/>
    <property type="project" value="UniProtKB-SubCell"/>
</dbReference>
<dbReference type="SMART" id="SM00382">
    <property type="entry name" value="AAA"/>
    <property type="match status" value="2"/>
</dbReference>
<keyword evidence="6" id="KW-0547">Nucleotide-binding</keyword>
<keyword evidence="9" id="KW-0472">Membrane</keyword>
<keyword evidence="3" id="KW-1003">Cell membrane</keyword>
<dbReference type="InterPro" id="IPR027417">
    <property type="entry name" value="P-loop_NTPase"/>
</dbReference>
<dbReference type="PANTHER" id="PTHR43790">
    <property type="entry name" value="CARBOHYDRATE TRANSPORT ATP-BINDING PROTEIN MG119-RELATED"/>
    <property type="match status" value="1"/>
</dbReference>
<dbReference type="CDD" id="cd03215">
    <property type="entry name" value="ABC_Carb_Monos_II"/>
    <property type="match status" value="1"/>
</dbReference>
<dbReference type="EMBL" id="SJPI01000003">
    <property type="protein sequence ID" value="TWT49397.1"/>
    <property type="molecule type" value="Genomic_DNA"/>
</dbReference>
<keyword evidence="2" id="KW-0813">Transport</keyword>
<dbReference type="CDD" id="cd03216">
    <property type="entry name" value="ABC_Carb_Monos_I"/>
    <property type="match status" value="1"/>
</dbReference>
<dbReference type="PROSITE" id="PS50893">
    <property type="entry name" value="ABC_TRANSPORTER_2"/>
    <property type="match status" value="2"/>
</dbReference>
<keyword evidence="5" id="KW-0677">Repeat</keyword>
<evidence type="ECO:0000256" key="4">
    <source>
        <dbReference type="ARBA" id="ARBA00022597"/>
    </source>
</evidence>
<protein>
    <submittedName>
        <fullName evidence="11">Ribose import ATP-binding protein RbsA</fullName>
        <ecNumber evidence="11">3.6.3.17</ecNumber>
    </submittedName>
</protein>
<name>A0A5C5WFU0_9BACT</name>
<evidence type="ECO:0000256" key="2">
    <source>
        <dbReference type="ARBA" id="ARBA00022448"/>
    </source>
</evidence>
<dbReference type="GO" id="GO:0016887">
    <property type="term" value="F:ATP hydrolysis activity"/>
    <property type="evidence" value="ECO:0007669"/>
    <property type="project" value="InterPro"/>
</dbReference>
<dbReference type="EC" id="3.6.3.17" evidence="11"/>
<dbReference type="OrthoDB" id="9771863at2"/>
<evidence type="ECO:0000259" key="10">
    <source>
        <dbReference type="PROSITE" id="PS50893"/>
    </source>
</evidence>
<accession>A0A5C5WFU0</accession>
<comment type="subcellular location">
    <subcellularLocation>
        <location evidence="1">Cell membrane</location>
        <topology evidence="1">Peripheral membrane protein</topology>
    </subcellularLocation>
</comment>
<feature type="domain" description="ABC transporter" evidence="10">
    <location>
        <begin position="7"/>
        <end position="242"/>
    </location>
</feature>
<dbReference type="Proteomes" id="UP000316598">
    <property type="component" value="Unassembled WGS sequence"/>
</dbReference>
<dbReference type="RefSeq" id="WP_146516913.1">
    <property type="nucleotide sequence ID" value="NZ_SJPI01000003.1"/>
</dbReference>
<dbReference type="InterPro" id="IPR017871">
    <property type="entry name" value="ABC_transporter-like_CS"/>
</dbReference>
<feature type="domain" description="ABC transporter" evidence="10">
    <location>
        <begin position="266"/>
        <end position="509"/>
    </location>
</feature>
<dbReference type="PROSITE" id="PS00211">
    <property type="entry name" value="ABC_TRANSPORTER_1"/>
    <property type="match status" value="1"/>
</dbReference>
<keyword evidence="11" id="KW-0378">Hydrolase</keyword>
<dbReference type="AlphaFoldDB" id="A0A5C5WFU0"/>
<dbReference type="InterPro" id="IPR003593">
    <property type="entry name" value="AAA+_ATPase"/>
</dbReference>
<dbReference type="GO" id="GO:0005524">
    <property type="term" value="F:ATP binding"/>
    <property type="evidence" value="ECO:0007669"/>
    <property type="project" value="UniProtKB-KW"/>
</dbReference>
<evidence type="ECO:0000256" key="8">
    <source>
        <dbReference type="ARBA" id="ARBA00022967"/>
    </source>
</evidence>
<keyword evidence="8" id="KW-1278">Translocase</keyword>
<dbReference type="SUPFAM" id="SSF52540">
    <property type="entry name" value="P-loop containing nucleoside triphosphate hydrolases"/>
    <property type="match status" value="2"/>
</dbReference>
<sequence>MTESRLLDARNLEKSFPGVRALAGASFNVRRGEVHALMGENGAGKSTLIKVLTGVHQRDRGEVVFDGHPIHPRAPVEAEALGISTVYQEVNLIPHLSVAENISIGRQPLRFGLVDWKAVRQSASRALDRMGLALDVNRELASYSVAMQQMIAIARAIDLDAKLLILDEPTSSLDEKEVDELFEVMDRLRSSGLGIVFVTHFLDQVYKITDRITVLRNGQHAGEFVTANLPRIELVGQMLGKAPSEVQSMEEATKAAHQNVTSKPDDEAATILKAKNYSRRGAIEPFDLNVRRGEVVGLAGLLGSGRTEIARLLFGLDSASSGTLSVDGSEVSRWSPRKAIDCGLAFCPEDRKVDGVIADLSVRENIVLTMQASRSVIRTLPRKKQLALAEHYIKALRIKTPSPETAVGNLSGGNQQKVLLARWLVMSPKLIILDEPTRGIDVGAKAEIERLVASLRDDGMAIVFISSELEEVVRVCERVMVLRDHRVIGELKGDHVSENRIMRLIAHSEIQANELDK</sequence>
<dbReference type="Gene3D" id="3.40.50.300">
    <property type="entry name" value="P-loop containing nucleotide triphosphate hydrolases"/>
    <property type="match status" value="2"/>
</dbReference>
<organism evidence="11 12">
    <name type="scientific">Rubripirellula amarantea</name>
    <dbReference type="NCBI Taxonomy" id="2527999"/>
    <lineage>
        <taxon>Bacteria</taxon>
        <taxon>Pseudomonadati</taxon>
        <taxon>Planctomycetota</taxon>
        <taxon>Planctomycetia</taxon>
        <taxon>Pirellulales</taxon>
        <taxon>Pirellulaceae</taxon>
        <taxon>Rubripirellula</taxon>
    </lineage>
</organism>
<evidence type="ECO:0000256" key="7">
    <source>
        <dbReference type="ARBA" id="ARBA00022840"/>
    </source>
</evidence>
<evidence type="ECO:0000256" key="5">
    <source>
        <dbReference type="ARBA" id="ARBA00022737"/>
    </source>
</evidence>
<gene>
    <name evidence="11" type="primary">rbsA_2</name>
    <name evidence="11" type="ORF">Pla22_45930</name>
</gene>
<evidence type="ECO:0000256" key="1">
    <source>
        <dbReference type="ARBA" id="ARBA00004202"/>
    </source>
</evidence>
<evidence type="ECO:0000256" key="3">
    <source>
        <dbReference type="ARBA" id="ARBA00022475"/>
    </source>
</evidence>
<reference evidence="11 12" key="1">
    <citation type="submission" date="2019-02" db="EMBL/GenBank/DDBJ databases">
        <title>Deep-cultivation of Planctomycetes and their phenomic and genomic characterization uncovers novel biology.</title>
        <authorList>
            <person name="Wiegand S."/>
            <person name="Jogler M."/>
            <person name="Boedeker C."/>
            <person name="Pinto D."/>
            <person name="Vollmers J."/>
            <person name="Rivas-Marin E."/>
            <person name="Kohn T."/>
            <person name="Peeters S.H."/>
            <person name="Heuer A."/>
            <person name="Rast P."/>
            <person name="Oberbeckmann S."/>
            <person name="Bunk B."/>
            <person name="Jeske O."/>
            <person name="Meyerdierks A."/>
            <person name="Storesund J.E."/>
            <person name="Kallscheuer N."/>
            <person name="Luecker S."/>
            <person name="Lage O.M."/>
            <person name="Pohl T."/>
            <person name="Merkel B.J."/>
            <person name="Hornburger P."/>
            <person name="Mueller R.-W."/>
            <person name="Bruemmer F."/>
            <person name="Labrenz M."/>
            <person name="Spormann A.M."/>
            <person name="Op Den Camp H."/>
            <person name="Overmann J."/>
            <person name="Amann R."/>
            <person name="Jetten M.S.M."/>
            <person name="Mascher T."/>
            <person name="Medema M.H."/>
            <person name="Devos D.P."/>
            <person name="Kaster A.-K."/>
            <person name="Ovreas L."/>
            <person name="Rohde M."/>
            <person name="Galperin M.Y."/>
            <person name="Jogler C."/>
        </authorList>
    </citation>
    <scope>NUCLEOTIDE SEQUENCE [LARGE SCALE GENOMIC DNA]</scope>
    <source>
        <strain evidence="11 12">Pla22</strain>
    </source>
</reference>
<dbReference type="PANTHER" id="PTHR43790:SF9">
    <property type="entry name" value="GALACTOFURANOSE TRANSPORTER ATP-BINDING PROTEIN YTFR"/>
    <property type="match status" value="1"/>
</dbReference>
<comment type="caution">
    <text evidence="11">The sequence shown here is derived from an EMBL/GenBank/DDBJ whole genome shotgun (WGS) entry which is preliminary data.</text>
</comment>
<dbReference type="InterPro" id="IPR050107">
    <property type="entry name" value="ABC_carbohydrate_import_ATPase"/>
</dbReference>
<evidence type="ECO:0000256" key="9">
    <source>
        <dbReference type="ARBA" id="ARBA00023136"/>
    </source>
</evidence>
<dbReference type="Pfam" id="PF00005">
    <property type="entry name" value="ABC_tran"/>
    <property type="match status" value="2"/>
</dbReference>
<proteinExistence type="predicted"/>
<keyword evidence="4" id="KW-0762">Sugar transport</keyword>
<keyword evidence="7 11" id="KW-0067">ATP-binding</keyword>
<dbReference type="InterPro" id="IPR003439">
    <property type="entry name" value="ABC_transporter-like_ATP-bd"/>
</dbReference>